<feature type="domain" description="Group II intron maturase-specific" evidence="1">
    <location>
        <begin position="5"/>
        <end position="50"/>
    </location>
</feature>
<proteinExistence type="predicted"/>
<dbReference type="EMBL" id="CP082237">
    <property type="protein sequence ID" value="QZT33955.1"/>
    <property type="molecule type" value="Genomic_DNA"/>
</dbReference>
<accession>A0A8X8LBE3</accession>
<name>A0A8X8LBE3_CALTT</name>
<evidence type="ECO:0000313" key="2">
    <source>
        <dbReference type="EMBL" id="QZT33955.1"/>
    </source>
</evidence>
<dbReference type="Pfam" id="PF08388">
    <property type="entry name" value="GIIM"/>
    <property type="match status" value="1"/>
</dbReference>
<keyword evidence="3" id="KW-1185">Reference proteome</keyword>
<gene>
    <name evidence="2" type="ORF">HUR95_00495</name>
</gene>
<protein>
    <recommendedName>
        <fullName evidence="1">Group II intron maturase-specific domain-containing protein</fullName>
    </recommendedName>
</protein>
<dbReference type="InterPro" id="IPR013597">
    <property type="entry name" value="Mat_intron_G2"/>
</dbReference>
<evidence type="ECO:0000259" key="1">
    <source>
        <dbReference type="Pfam" id="PF08388"/>
    </source>
</evidence>
<dbReference type="RefSeq" id="WP_222822835.1">
    <property type="nucleotide sequence ID" value="NZ_CP082237.1"/>
</dbReference>
<reference evidence="2 3" key="1">
    <citation type="journal article" date="2020" name="Extremophiles">
        <title>Genomic analysis of Caldalkalibacillus thermarum TA2.A1 reveals aerobic alkaliphilic metabolism and evolutionary hallmarks linking alkaliphilic bacteria and plant life.</title>
        <authorList>
            <person name="de Jong S.I."/>
            <person name="van den Broek M.A."/>
            <person name="Merkel A.Y."/>
            <person name="de la Torre Cortes P."/>
            <person name="Kalamorz F."/>
            <person name="Cook G.M."/>
            <person name="van Loosdrecht M.C.M."/>
            <person name="McMillan D.G.G."/>
        </authorList>
    </citation>
    <scope>NUCLEOTIDE SEQUENCE [LARGE SCALE GENOMIC DNA]</scope>
    <source>
        <strain evidence="2 3">TA2.A1</strain>
    </source>
</reference>
<dbReference type="KEGG" id="cthu:HUR95_00495"/>
<dbReference type="AlphaFoldDB" id="A0A8X8LBE3"/>
<sequence>MTNPNWSISMAERTEKLNQYTMGWIGHFALIETPSPLKRLEKWIRSRFLCAHRHSQFVL</sequence>
<organism evidence="2 3">
    <name type="scientific">Caldalkalibacillus thermarum (strain TA2.A1)</name>
    <dbReference type="NCBI Taxonomy" id="986075"/>
    <lineage>
        <taxon>Bacteria</taxon>
        <taxon>Bacillati</taxon>
        <taxon>Bacillota</taxon>
        <taxon>Bacilli</taxon>
        <taxon>Bacillales</taxon>
        <taxon>Bacillaceae</taxon>
        <taxon>Caldalkalibacillus</taxon>
    </lineage>
</organism>
<evidence type="ECO:0000313" key="3">
    <source>
        <dbReference type="Proteomes" id="UP000825179"/>
    </source>
</evidence>
<dbReference type="Proteomes" id="UP000825179">
    <property type="component" value="Chromosome"/>
</dbReference>